<dbReference type="NCBIfam" id="NF010167">
    <property type="entry name" value="PRK13648.1"/>
    <property type="match status" value="2"/>
</dbReference>
<evidence type="ECO:0000256" key="7">
    <source>
        <dbReference type="SAM" id="MobiDB-lite"/>
    </source>
</evidence>
<proteinExistence type="inferred from homology"/>
<dbReference type="Pfam" id="PF00005">
    <property type="entry name" value="ABC_tran"/>
    <property type="match status" value="2"/>
</dbReference>
<dbReference type="InterPro" id="IPR003593">
    <property type="entry name" value="AAA+_ATPase"/>
</dbReference>
<dbReference type="Pfam" id="PF12558">
    <property type="entry name" value="DUF3744"/>
    <property type="match status" value="1"/>
</dbReference>
<dbReference type="InterPro" id="IPR017871">
    <property type="entry name" value="ABC_transporter-like_CS"/>
</dbReference>
<dbReference type="EMBL" id="JAEDAJ010000010">
    <property type="protein sequence ID" value="MBK0332526.1"/>
    <property type="molecule type" value="Genomic_DNA"/>
</dbReference>
<keyword evidence="3" id="KW-0677">Repeat</keyword>
<evidence type="ECO:0000259" key="8">
    <source>
        <dbReference type="PROSITE" id="PS50893"/>
    </source>
</evidence>
<reference evidence="9 10" key="1">
    <citation type="submission" date="2020-12" db="EMBL/GenBank/DDBJ databases">
        <title>Brachybacterium sp. MASK1Z-5, whole genome shotgun sequence.</title>
        <authorList>
            <person name="Tuo L."/>
        </authorList>
    </citation>
    <scope>NUCLEOTIDE SEQUENCE [LARGE SCALE GENOMIC DNA]</scope>
    <source>
        <strain evidence="9 10">MASK1Z-5</strain>
    </source>
</reference>
<evidence type="ECO:0000256" key="2">
    <source>
        <dbReference type="ARBA" id="ARBA00022448"/>
    </source>
</evidence>
<keyword evidence="5" id="KW-0067">ATP-binding</keyword>
<dbReference type="InterPro" id="IPR050095">
    <property type="entry name" value="ECF_ABC_transporter_ATP-bd"/>
</dbReference>
<dbReference type="Gene3D" id="3.40.50.300">
    <property type="entry name" value="P-loop containing nucleotide triphosphate hydrolases"/>
    <property type="match status" value="2"/>
</dbReference>
<keyword evidence="10" id="KW-1185">Reference proteome</keyword>
<comment type="caution">
    <text evidence="9">The sequence shown here is derived from an EMBL/GenBank/DDBJ whole genome shotgun (WGS) entry which is preliminary data.</text>
</comment>
<feature type="region of interest" description="Disordered" evidence="7">
    <location>
        <begin position="1"/>
        <end position="20"/>
    </location>
</feature>
<organism evidence="9 10">
    <name type="scientific">Brachybacterium halotolerans</name>
    <dbReference type="NCBI Taxonomy" id="2795215"/>
    <lineage>
        <taxon>Bacteria</taxon>
        <taxon>Bacillati</taxon>
        <taxon>Actinomycetota</taxon>
        <taxon>Actinomycetes</taxon>
        <taxon>Micrococcales</taxon>
        <taxon>Dermabacteraceae</taxon>
        <taxon>Brachybacterium</taxon>
    </lineage>
</organism>
<feature type="domain" description="ABC transporter" evidence="8">
    <location>
        <begin position="330"/>
        <end position="568"/>
    </location>
</feature>
<accession>A0ABS1BD03</accession>
<dbReference type="InterPro" id="IPR003439">
    <property type="entry name" value="ABC_transporter-like_ATP-bd"/>
</dbReference>
<gene>
    <name evidence="9" type="ORF">I8D64_14085</name>
</gene>
<dbReference type="RefSeq" id="WP_200503429.1">
    <property type="nucleotide sequence ID" value="NZ_JAEDAJ010000010.1"/>
</dbReference>
<comment type="similarity">
    <text evidence="1">Belongs to the ABC transporter superfamily.</text>
</comment>
<comment type="function">
    <text evidence="6">Probably part of an ABC transporter complex. Responsible for energy coupling to the transport system.</text>
</comment>
<dbReference type="InterPro" id="IPR022216">
    <property type="entry name" value="ABC_Co_transporter"/>
</dbReference>
<evidence type="ECO:0000256" key="3">
    <source>
        <dbReference type="ARBA" id="ARBA00022737"/>
    </source>
</evidence>
<dbReference type="PROSITE" id="PS00211">
    <property type="entry name" value="ABC_TRANSPORTER_1"/>
    <property type="match status" value="2"/>
</dbReference>
<evidence type="ECO:0000256" key="6">
    <source>
        <dbReference type="ARBA" id="ARBA00025157"/>
    </source>
</evidence>
<evidence type="ECO:0000313" key="9">
    <source>
        <dbReference type="EMBL" id="MBK0332526.1"/>
    </source>
</evidence>
<dbReference type="PANTHER" id="PTHR43553">
    <property type="entry name" value="HEAVY METAL TRANSPORTER"/>
    <property type="match status" value="1"/>
</dbReference>
<evidence type="ECO:0000313" key="10">
    <source>
        <dbReference type="Proteomes" id="UP000612352"/>
    </source>
</evidence>
<dbReference type="SUPFAM" id="SSF52540">
    <property type="entry name" value="P-loop containing nucleoside triphosphate hydrolases"/>
    <property type="match status" value="2"/>
</dbReference>
<evidence type="ECO:0000256" key="5">
    <source>
        <dbReference type="ARBA" id="ARBA00022840"/>
    </source>
</evidence>
<dbReference type="Proteomes" id="UP000612352">
    <property type="component" value="Unassembled WGS sequence"/>
</dbReference>
<evidence type="ECO:0000256" key="1">
    <source>
        <dbReference type="ARBA" id="ARBA00005417"/>
    </source>
</evidence>
<dbReference type="PROSITE" id="PS50893">
    <property type="entry name" value="ABC_TRANSPORTER_2"/>
    <property type="match status" value="2"/>
</dbReference>
<dbReference type="SMART" id="SM00382">
    <property type="entry name" value="AAA"/>
    <property type="match status" value="2"/>
</dbReference>
<dbReference type="InterPro" id="IPR015856">
    <property type="entry name" value="ABC_transpr_CbiO/EcfA_su"/>
</dbReference>
<keyword evidence="4" id="KW-0547">Nucleotide-binding</keyword>
<dbReference type="CDD" id="cd03225">
    <property type="entry name" value="ABC_cobalt_CbiO_domain1"/>
    <property type="match status" value="2"/>
</dbReference>
<sequence length="610" mass="65473">MSVENPRSGGSATSDRPDAEVPVRLRDFSFRYRAQSEPTLRGIDLTVRRGEKIAVVGPSGCGKSTLLAALNGLVPHVHAGEASGSIEVFGTDPGAAPIIETSRRVGTVLQDSSSQFVGLTVAEDVAFSLENQQVPHAQMPGRVAEAARAAGIADHLDASPQQLSGGQKQRVAIAGVLVDDVEMLLFDEPLAMLDPAAGRAAVELIDDLHREQGRTIIVVEHRLEDLLHRPLDRIVLMDEGRIIADLPPDALLASPLLREHGIRPPLHVEALRLAGAQVTAGQHPADLPRMELSSAQREAVRTWVEHAPADPSRKSATAARPPSDVEVPALDLECVGAILRRPGASADVRALRGITARIRRGEMLGVIGSNGAGKSTLARVISGFEKATEGVVRIAGADAASWPLAEHGAHVGFVLQEPGQMLSQPLLEEEIRLGLRARGLDAEEIERRTARVLEVTDLRPMRSWPISALSHGQRKRLSIACVLALEPEILILDEPTAGQDFAHYSEFMDFLARINAEGTTILLITHDMHLALEYTDRVLVISDGELLADTDPAAVLTDEALAERADLVVTGLFTLARRCGIPDPIALVHRFVAADRAERSLRADPGEGAR</sequence>
<evidence type="ECO:0000256" key="4">
    <source>
        <dbReference type="ARBA" id="ARBA00022741"/>
    </source>
</evidence>
<feature type="domain" description="ABC transporter" evidence="8">
    <location>
        <begin position="23"/>
        <end position="264"/>
    </location>
</feature>
<dbReference type="InterPro" id="IPR027417">
    <property type="entry name" value="P-loop_NTPase"/>
</dbReference>
<name>A0ABS1BD03_9MICO</name>
<protein>
    <submittedName>
        <fullName evidence="9">DUF3744 domain-containing protein</fullName>
    </submittedName>
</protein>
<keyword evidence="2" id="KW-0813">Transport</keyword>
<dbReference type="PANTHER" id="PTHR43553:SF24">
    <property type="entry name" value="ENERGY-COUPLING FACTOR TRANSPORTER ATP-BINDING PROTEIN ECFA1"/>
    <property type="match status" value="1"/>
</dbReference>